<name>A0AAD6TCS6_9AGAR</name>
<dbReference type="GO" id="GO:0046872">
    <property type="term" value="F:metal ion binding"/>
    <property type="evidence" value="ECO:0007669"/>
    <property type="project" value="UniProtKB-KW"/>
</dbReference>
<evidence type="ECO:0000256" key="4">
    <source>
        <dbReference type="ARBA" id="ARBA00022964"/>
    </source>
</evidence>
<dbReference type="InterPro" id="IPR032862">
    <property type="entry name" value="ALKBH6"/>
</dbReference>
<reference evidence="9" key="1">
    <citation type="submission" date="2023-03" db="EMBL/GenBank/DDBJ databases">
        <title>Massive genome expansion in bonnet fungi (Mycena s.s.) driven by repeated elements and novel gene families across ecological guilds.</title>
        <authorList>
            <consortium name="Lawrence Berkeley National Laboratory"/>
            <person name="Harder C.B."/>
            <person name="Miyauchi S."/>
            <person name="Viragh M."/>
            <person name="Kuo A."/>
            <person name="Thoen E."/>
            <person name="Andreopoulos B."/>
            <person name="Lu D."/>
            <person name="Skrede I."/>
            <person name="Drula E."/>
            <person name="Henrissat B."/>
            <person name="Morin E."/>
            <person name="Kohler A."/>
            <person name="Barry K."/>
            <person name="LaButti K."/>
            <person name="Morin E."/>
            <person name="Salamov A."/>
            <person name="Lipzen A."/>
            <person name="Mereny Z."/>
            <person name="Hegedus B."/>
            <person name="Baldrian P."/>
            <person name="Stursova M."/>
            <person name="Weitz H."/>
            <person name="Taylor A."/>
            <person name="Grigoriev I.V."/>
            <person name="Nagy L.G."/>
            <person name="Martin F."/>
            <person name="Kauserud H."/>
        </authorList>
    </citation>
    <scope>NUCLEOTIDE SEQUENCE</scope>
    <source>
        <strain evidence="9">CBHHK200</strain>
    </source>
</reference>
<dbReference type="PANTHER" id="PTHR46030">
    <property type="entry name" value="ALPHA-KETOGLUTARATE-DEPENDENT DIOXYGENASE ALKB HOMOLOG 6"/>
    <property type="match status" value="1"/>
</dbReference>
<sequence>MDATNPSSIDLSSYRIPGHDGCYYLPNFLTEDEEEYLIRKIKEYPQQRWKQLANRRLQLWGGELTSKNVLVAQPMPPWVETYPDIIDRLKATGIFTDSPHGKPNHIIMNEYLPGQGIMPHEDGPAYFPVVATISLGSHCVFHYYQYKNDDEGEAGGRSIDPAPVLSILLEPRSVVISEHALYSSHLHAIREIEEDTITAGNAATPPMLTDLGVPIANTDRLTGPVYCRVMSEGGVLKRATRYSLTYRDVAKVAQLKAFMKR</sequence>
<keyword evidence="4" id="KW-0223">Dioxygenase</keyword>
<comment type="caution">
    <text evidence="9">The sequence shown here is derived from an EMBL/GenBank/DDBJ whole genome shotgun (WGS) entry which is preliminary data.</text>
</comment>
<dbReference type="EMBL" id="JARJCM010000011">
    <property type="protein sequence ID" value="KAJ7042975.1"/>
    <property type="molecule type" value="Genomic_DNA"/>
</dbReference>
<comment type="similarity">
    <text evidence="2">Belongs to the alkB family.</text>
</comment>
<keyword evidence="3" id="KW-0479">Metal-binding</keyword>
<feature type="domain" description="Fe2OG dioxygenase" evidence="8">
    <location>
        <begin position="102"/>
        <end position="250"/>
    </location>
</feature>
<proteinExistence type="inferred from homology"/>
<evidence type="ECO:0000259" key="8">
    <source>
        <dbReference type="PROSITE" id="PS51471"/>
    </source>
</evidence>
<evidence type="ECO:0000256" key="5">
    <source>
        <dbReference type="ARBA" id="ARBA00023002"/>
    </source>
</evidence>
<dbReference type="Proteomes" id="UP001218188">
    <property type="component" value="Unassembled WGS sequence"/>
</dbReference>
<keyword evidence="6" id="KW-0408">Iron</keyword>
<dbReference type="CDD" id="cd00167">
    <property type="entry name" value="SANT"/>
    <property type="match status" value="1"/>
</dbReference>
<evidence type="ECO:0000256" key="7">
    <source>
        <dbReference type="ARBA" id="ARBA00023242"/>
    </source>
</evidence>
<dbReference type="PANTHER" id="PTHR46030:SF1">
    <property type="entry name" value="ALPHA-KETOGLUTARATE-DEPENDENT DIOXYGENASE ALKB HOMOLOG 6"/>
    <property type="match status" value="1"/>
</dbReference>
<dbReference type="Gene3D" id="2.60.120.590">
    <property type="entry name" value="Alpha-ketoglutarate-dependent dioxygenase AlkB-like"/>
    <property type="match status" value="1"/>
</dbReference>
<dbReference type="AlphaFoldDB" id="A0AAD6TCS6"/>
<dbReference type="GO" id="GO:0051213">
    <property type="term" value="F:dioxygenase activity"/>
    <property type="evidence" value="ECO:0007669"/>
    <property type="project" value="UniProtKB-KW"/>
</dbReference>
<organism evidence="9 10">
    <name type="scientific">Mycena alexandri</name>
    <dbReference type="NCBI Taxonomy" id="1745969"/>
    <lineage>
        <taxon>Eukaryota</taxon>
        <taxon>Fungi</taxon>
        <taxon>Dikarya</taxon>
        <taxon>Basidiomycota</taxon>
        <taxon>Agaricomycotina</taxon>
        <taxon>Agaricomycetes</taxon>
        <taxon>Agaricomycetidae</taxon>
        <taxon>Agaricales</taxon>
        <taxon>Marasmiineae</taxon>
        <taxon>Mycenaceae</taxon>
        <taxon>Mycena</taxon>
    </lineage>
</organism>
<evidence type="ECO:0000256" key="1">
    <source>
        <dbReference type="ARBA" id="ARBA00004123"/>
    </source>
</evidence>
<accession>A0AAD6TCS6</accession>
<comment type="subcellular location">
    <subcellularLocation>
        <location evidence="1">Nucleus</location>
    </subcellularLocation>
</comment>
<dbReference type="SUPFAM" id="SSF51197">
    <property type="entry name" value="Clavaminate synthase-like"/>
    <property type="match status" value="1"/>
</dbReference>
<evidence type="ECO:0000256" key="2">
    <source>
        <dbReference type="ARBA" id="ARBA00007879"/>
    </source>
</evidence>
<keyword evidence="10" id="KW-1185">Reference proteome</keyword>
<dbReference type="InterPro" id="IPR027450">
    <property type="entry name" value="AlkB-like"/>
</dbReference>
<evidence type="ECO:0000313" key="9">
    <source>
        <dbReference type="EMBL" id="KAJ7042975.1"/>
    </source>
</evidence>
<dbReference type="InterPro" id="IPR037151">
    <property type="entry name" value="AlkB-like_sf"/>
</dbReference>
<dbReference type="PROSITE" id="PS51471">
    <property type="entry name" value="FE2OG_OXY"/>
    <property type="match status" value="1"/>
</dbReference>
<keyword evidence="7" id="KW-0539">Nucleus</keyword>
<gene>
    <name evidence="9" type="ORF">C8F04DRAFT_1075561</name>
</gene>
<keyword evidence="5" id="KW-0560">Oxidoreductase</keyword>
<evidence type="ECO:0000256" key="3">
    <source>
        <dbReference type="ARBA" id="ARBA00022723"/>
    </source>
</evidence>
<dbReference type="InterPro" id="IPR001005">
    <property type="entry name" value="SANT/Myb"/>
</dbReference>
<dbReference type="Pfam" id="PF13532">
    <property type="entry name" value="2OG-FeII_Oxy_2"/>
    <property type="match status" value="1"/>
</dbReference>
<dbReference type="GO" id="GO:0005634">
    <property type="term" value="C:nucleus"/>
    <property type="evidence" value="ECO:0007669"/>
    <property type="project" value="UniProtKB-SubCell"/>
</dbReference>
<evidence type="ECO:0000256" key="6">
    <source>
        <dbReference type="ARBA" id="ARBA00023004"/>
    </source>
</evidence>
<dbReference type="InterPro" id="IPR005123">
    <property type="entry name" value="Oxoglu/Fe-dep_dioxygenase_dom"/>
</dbReference>
<evidence type="ECO:0000313" key="10">
    <source>
        <dbReference type="Proteomes" id="UP001218188"/>
    </source>
</evidence>
<protein>
    <recommendedName>
        <fullName evidence="8">Fe2OG dioxygenase domain-containing protein</fullName>
    </recommendedName>
</protein>